<dbReference type="GO" id="GO:0016616">
    <property type="term" value="F:oxidoreductase activity, acting on the CH-OH group of donors, NAD or NADP as acceptor"/>
    <property type="evidence" value="ECO:0007669"/>
    <property type="project" value="TreeGrafter"/>
</dbReference>
<accession>A0AAN7YDI5</accession>
<comment type="similarity">
    <text evidence="2">Belongs to the NAD(P)-dependent epimerase/dehydratase family. Dihydroflavonol-4-reductase subfamily.</text>
</comment>
<dbReference type="Pfam" id="PF01370">
    <property type="entry name" value="Epimerase"/>
    <property type="match status" value="1"/>
</dbReference>
<evidence type="ECO:0000313" key="5">
    <source>
        <dbReference type="EMBL" id="KAK5089957.1"/>
    </source>
</evidence>
<evidence type="ECO:0000256" key="1">
    <source>
        <dbReference type="ARBA" id="ARBA00023002"/>
    </source>
</evidence>
<reference evidence="5 6" key="1">
    <citation type="submission" date="2023-08" db="EMBL/GenBank/DDBJ databases">
        <title>Black Yeasts Isolated from many extreme environments.</title>
        <authorList>
            <person name="Coleine C."/>
            <person name="Stajich J.E."/>
            <person name="Selbmann L."/>
        </authorList>
    </citation>
    <scope>NUCLEOTIDE SEQUENCE [LARGE SCALE GENOMIC DNA]</scope>
    <source>
        <strain evidence="5 6">CCFEE 5910</strain>
    </source>
</reference>
<keyword evidence="6" id="KW-1185">Reference proteome</keyword>
<dbReference type="Gene3D" id="3.40.50.720">
    <property type="entry name" value="NAD(P)-binding Rossmann-like Domain"/>
    <property type="match status" value="1"/>
</dbReference>
<dbReference type="InterPro" id="IPR036291">
    <property type="entry name" value="NAD(P)-bd_dom_sf"/>
</dbReference>
<keyword evidence="1" id="KW-0560">Oxidoreductase</keyword>
<dbReference type="PANTHER" id="PTHR10366:SF564">
    <property type="entry name" value="STEROL-4-ALPHA-CARBOXYLATE 3-DEHYDROGENASE, DECARBOXYLATING"/>
    <property type="match status" value="1"/>
</dbReference>
<name>A0AAN7YDI5_9EURO</name>
<evidence type="ECO:0000313" key="6">
    <source>
        <dbReference type="Proteomes" id="UP001309876"/>
    </source>
</evidence>
<dbReference type="PANTHER" id="PTHR10366">
    <property type="entry name" value="NAD DEPENDENT EPIMERASE/DEHYDRATASE"/>
    <property type="match status" value="1"/>
</dbReference>
<organism evidence="5 6">
    <name type="scientific">Lithohypha guttulata</name>
    <dbReference type="NCBI Taxonomy" id="1690604"/>
    <lineage>
        <taxon>Eukaryota</taxon>
        <taxon>Fungi</taxon>
        <taxon>Dikarya</taxon>
        <taxon>Ascomycota</taxon>
        <taxon>Pezizomycotina</taxon>
        <taxon>Eurotiomycetes</taxon>
        <taxon>Chaetothyriomycetidae</taxon>
        <taxon>Chaetothyriales</taxon>
        <taxon>Trichomeriaceae</taxon>
        <taxon>Lithohypha</taxon>
    </lineage>
</organism>
<protein>
    <recommendedName>
        <fullName evidence="4">NAD-dependent epimerase/dehydratase domain-containing protein</fullName>
    </recommendedName>
</protein>
<dbReference type="EMBL" id="JAVRRJ010000001">
    <property type="protein sequence ID" value="KAK5089957.1"/>
    <property type="molecule type" value="Genomic_DNA"/>
</dbReference>
<dbReference type="SUPFAM" id="SSF51735">
    <property type="entry name" value="NAD(P)-binding Rossmann-fold domains"/>
    <property type="match status" value="1"/>
</dbReference>
<evidence type="ECO:0000259" key="4">
    <source>
        <dbReference type="Pfam" id="PF01370"/>
    </source>
</evidence>
<feature type="region of interest" description="Disordered" evidence="3">
    <location>
        <begin position="1"/>
        <end position="20"/>
    </location>
</feature>
<dbReference type="AlphaFoldDB" id="A0AAN7YDI5"/>
<dbReference type="Proteomes" id="UP001309876">
    <property type="component" value="Unassembled WGS sequence"/>
</dbReference>
<dbReference type="InterPro" id="IPR001509">
    <property type="entry name" value="Epimerase_deHydtase"/>
</dbReference>
<proteinExistence type="inferred from homology"/>
<feature type="domain" description="NAD-dependent epimerase/dehydratase" evidence="4">
    <location>
        <begin position="32"/>
        <end position="163"/>
    </location>
</feature>
<comment type="caution">
    <text evidence="5">The sequence shown here is derived from an EMBL/GenBank/DDBJ whole genome shotgun (WGS) entry which is preliminary data.</text>
</comment>
<dbReference type="InterPro" id="IPR050425">
    <property type="entry name" value="NAD(P)_dehydrat-like"/>
</dbReference>
<evidence type="ECO:0000256" key="2">
    <source>
        <dbReference type="ARBA" id="ARBA00023445"/>
    </source>
</evidence>
<sequence length="420" mass="45594">MSSYTPSTSPPFTYPIPSISPGQEQSNANKTILLTGINGYIASHIALLLLSRGYTVLGTSRSASTPSKLLSNPAFAPFANTGRLKHVVVSDITVKGAFDEAMQGVHGVIHTASPVDWTLTSVDAFFTPAVGGVKSILTSAYKHNREKNGKVSSFVQLSSISAIVDKWKYLSIADGGLENRDFTEKDWNETGESVARASEKAQHEGTGKFLPMVAYGASKAVAEKWMWDFVEQCTKEDGGKWLGPACTSINPGVVMGPPVNWPERPEKLNETLLPVWNIYSGKCKEDGKLPMQIGGATYCDVRDVAALHVWTLENPDKAGGERYLATNGKAPPQAFADCMRETIFKDEEKIRGRIIVGEPGKGYVMKEKDGAKFDYGWPASEPTAKATKAYQALGAGRFKGLEEILRDTTGAFRETWPDTA</sequence>
<gene>
    <name evidence="5" type="ORF">LTR05_000125</name>
</gene>
<evidence type="ECO:0000256" key="3">
    <source>
        <dbReference type="SAM" id="MobiDB-lite"/>
    </source>
</evidence>